<feature type="compositionally biased region" description="Polar residues" evidence="1">
    <location>
        <begin position="58"/>
        <end position="70"/>
    </location>
</feature>
<dbReference type="EMBL" id="CP020557">
    <property type="protein sequence ID" value="ARF68457.1"/>
    <property type="molecule type" value="Genomic_DNA"/>
</dbReference>
<name>A0A1V0UTH0_9BACL</name>
<accession>A0A1V0UTH0</accession>
<reference evidence="2 3" key="1">
    <citation type="submission" date="2017-03" db="EMBL/GenBank/DDBJ databases">
        <title>Paenibacillus larvae genome sequencing.</title>
        <authorList>
            <person name="Dingman D.W."/>
        </authorList>
    </citation>
    <scope>NUCLEOTIDE SEQUENCE [LARGE SCALE GENOMIC DNA]</scope>
    <source>
        <strain evidence="2 3">SAG 10367</strain>
    </source>
</reference>
<proteinExistence type="predicted"/>
<evidence type="ECO:0000313" key="2">
    <source>
        <dbReference type="EMBL" id="ARF68457.1"/>
    </source>
</evidence>
<dbReference type="Proteomes" id="UP000192727">
    <property type="component" value="Chromosome"/>
</dbReference>
<dbReference type="AlphaFoldDB" id="A0A1V0UTH0"/>
<organism evidence="2 3">
    <name type="scientific">Paenibacillus larvae subsp. pulvifaciens</name>
    <dbReference type="NCBI Taxonomy" id="1477"/>
    <lineage>
        <taxon>Bacteria</taxon>
        <taxon>Bacillati</taxon>
        <taxon>Bacillota</taxon>
        <taxon>Bacilli</taxon>
        <taxon>Bacillales</taxon>
        <taxon>Paenibacillaceae</taxon>
        <taxon>Paenibacillus</taxon>
    </lineage>
</organism>
<protein>
    <submittedName>
        <fullName evidence="2">Uncharacterized protein</fullName>
    </submittedName>
</protein>
<evidence type="ECO:0000256" key="1">
    <source>
        <dbReference type="SAM" id="MobiDB-lite"/>
    </source>
</evidence>
<sequence>MESIKVDEGIIRALGSSGNAFPCEARFGGNSAEIAGSSCCKTGKRALACPKDREGSSKRSTARSPYCLNQ</sequence>
<feature type="region of interest" description="Disordered" evidence="1">
    <location>
        <begin position="50"/>
        <end position="70"/>
    </location>
</feature>
<gene>
    <name evidence="2" type="ORF">B7C51_12520</name>
</gene>
<evidence type="ECO:0000313" key="3">
    <source>
        <dbReference type="Proteomes" id="UP000192727"/>
    </source>
</evidence>